<dbReference type="InterPro" id="IPR049303">
    <property type="entry name" value="Glyco_hydro_109_C"/>
</dbReference>
<keyword evidence="4" id="KW-0520">NAD</keyword>
<protein>
    <submittedName>
        <fullName evidence="8">Uncharacterized protein</fullName>
    </submittedName>
</protein>
<dbReference type="EMBL" id="UINC01003688">
    <property type="protein sequence ID" value="SVA08435.1"/>
    <property type="molecule type" value="Genomic_DNA"/>
</dbReference>
<gene>
    <name evidence="8" type="ORF">METZ01_LOCUS61289</name>
</gene>
<dbReference type="Pfam" id="PF01408">
    <property type="entry name" value="GFO_IDH_MocA"/>
    <property type="match status" value="1"/>
</dbReference>
<dbReference type="InterPro" id="IPR050463">
    <property type="entry name" value="Gfo/Idh/MocA_oxidrdct_glycsds"/>
</dbReference>
<evidence type="ECO:0000256" key="2">
    <source>
        <dbReference type="ARBA" id="ARBA00009329"/>
    </source>
</evidence>
<organism evidence="8">
    <name type="scientific">marine metagenome</name>
    <dbReference type="NCBI Taxonomy" id="408172"/>
    <lineage>
        <taxon>unclassified sequences</taxon>
        <taxon>metagenomes</taxon>
        <taxon>ecological metagenomes</taxon>
    </lineage>
</organism>
<feature type="domain" description="Glycosyl hydrolase 109 C-terminal" evidence="7">
    <location>
        <begin position="188"/>
        <end position="354"/>
    </location>
</feature>
<dbReference type="Gene3D" id="3.40.50.720">
    <property type="entry name" value="NAD(P)-binding Rossmann-like Domain"/>
    <property type="match status" value="1"/>
</dbReference>
<dbReference type="SUPFAM" id="SSF51735">
    <property type="entry name" value="NAD(P)-binding Rossmann-fold domains"/>
    <property type="match status" value="1"/>
</dbReference>
<dbReference type="PANTHER" id="PTHR43818">
    <property type="entry name" value="BCDNA.GH03377"/>
    <property type="match status" value="1"/>
</dbReference>
<sequence>MVTRFDRRTFMGLGALSLGTSLVEPRVTASQQPHLESAPNELLAAPPIDVVRIGFVGVGLQGSSHCRNLLRIEGVRLSAICDIVEDKVTRVQDWVEAAGQPRPRGYSRGEFDFERMCQEEELDLVFTATPWGWHVPVCVAAMTSDKHAATEVPAAVTIEDCWQLVETAERTKKHCVMMENVNYGRIEMMVFNMARHGLFGELLHGECGYLHDLRAVKFEHANEGLWRRAHSVARNGNLYPTHGLGPIANCMNINRGDQFDYLVSMSSNSRGLQLYAADHFPADAVERQEKYALGDVNTSLIHTVNGRTIFLSHDTNLPRPYSRINLVQGTKGIFQGYPNRVYLEGRSTQHQWDAADRYLEEFDHPLWAAIGGRSRGAGHGGMDFLEDYRLIKCLREGLPTDMNVYDAAALSAVSELSERSVSEGSQPMQFPDFTRGQWRRYAPLGVVEA</sequence>
<dbReference type="PANTHER" id="PTHR43818:SF1">
    <property type="entry name" value="GLYCOSYL HYDROLASE FAMILY 109 PROTEIN"/>
    <property type="match status" value="1"/>
</dbReference>
<dbReference type="Pfam" id="PF21252">
    <property type="entry name" value="Glyco_hydro_109_C"/>
    <property type="match status" value="1"/>
</dbReference>
<dbReference type="GO" id="GO:0000166">
    <property type="term" value="F:nucleotide binding"/>
    <property type="evidence" value="ECO:0007669"/>
    <property type="project" value="InterPro"/>
</dbReference>
<dbReference type="InterPro" id="IPR036291">
    <property type="entry name" value="NAD(P)-bd_dom_sf"/>
</dbReference>
<dbReference type="Gene3D" id="3.30.360.10">
    <property type="entry name" value="Dihydrodipicolinate Reductase, domain 2"/>
    <property type="match status" value="1"/>
</dbReference>
<keyword evidence="5" id="KW-0326">Glycosidase</keyword>
<evidence type="ECO:0000256" key="4">
    <source>
        <dbReference type="ARBA" id="ARBA00023027"/>
    </source>
</evidence>
<evidence type="ECO:0000256" key="3">
    <source>
        <dbReference type="ARBA" id="ARBA00022801"/>
    </source>
</evidence>
<evidence type="ECO:0000259" key="6">
    <source>
        <dbReference type="Pfam" id="PF01408"/>
    </source>
</evidence>
<evidence type="ECO:0000256" key="5">
    <source>
        <dbReference type="ARBA" id="ARBA00023295"/>
    </source>
</evidence>
<evidence type="ECO:0000313" key="8">
    <source>
        <dbReference type="EMBL" id="SVA08435.1"/>
    </source>
</evidence>
<keyword evidence="3" id="KW-0378">Hydrolase</keyword>
<reference evidence="8" key="1">
    <citation type="submission" date="2018-05" db="EMBL/GenBank/DDBJ databases">
        <authorList>
            <person name="Lanie J.A."/>
            <person name="Ng W.-L."/>
            <person name="Kazmierczak K.M."/>
            <person name="Andrzejewski T.M."/>
            <person name="Davidsen T.M."/>
            <person name="Wayne K.J."/>
            <person name="Tettelin H."/>
            <person name="Glass J.I."/>
            <person name="Rusch D."/>
            <person name="Podicherti R."/>
            <person name="Tsui H.-C.T."/>
            <person name="Winkler M.E."/>
        </authorList>
    </citation>
    <scope>NUCLEOTIDE SEQUENCE</scope>
</reference>
<dbReference type="InterPro" id="IPR000683">
    <property type="entry name" value="Gfo/Idh/MocA-like_OxRdtase_N"/>
</dbReference>
<evidence type="ECO:0000256" key="1">
    <source>
        <dbReference type="ARBA" id="ARBA00001911"/>
    </source>
</evidence>
<accession>A0A381SWN3</accession>
<dbReference type="GO" id="GO:0016798">
    <property type="term" value="F:hydrolase activity, acting on glycosyl bonds"/>
    <property type="evidence" value="ECO:0007669"/>
    <property type="project" value="UniProtKB-KW"/>
</dbReference>
<comment type="similarity">
    <text evidence="2">Belongs to the Gfo/Idh/MocA family. Glycosyl hydrolase 109 subfamily.</text>
</comment>
<comment type="cofactor">
    <cofactor evidence="1">
        <name>NAD(+)</name>
        <dbReference type="ChEBI" id="CHEBI:57540"/>
    </cofactor>
</comment>
<evidence type="ECO:0000259" key="7">
    <source>
        <dbReference type="Pfam" id="PF21252"/>
    </source>
</evidence>
<proteinExistence type="inferred from homology"/>
<dbReference type="AlphaFoldDB" id="A0A381SWN3"/>
<name>A0A381SWN3_9ZZZZ</name>
<feature type="domain" description="Gfo/Idh/MocA-like oxidoreductase N-terminal" evidence="6">
    <location>
        <begin position="51"/>
        <end position="175"/>
    </location>
</feature>